<dbReference type="AlphaFoldDB" id="A0A836CN40"/>
<evidence type="ECO:0000256" key="2">
    <source>
        <dbReference type="ARBA" id="ARBA00022676"/>
    </source>
</evidence>
<dbReference type="EMBL" id="JAFCMP010000021">
    <property type="protein sequence ID" value="KAG5191348.1"/>
    <property type="molecule type" value="Genomic_DNA"/>
</dbReference>
<organism evidence="5 6">
    <name type="scientific">Tribonema minus</name>
    <dbReference type="NCBI Taxonomy" id="303371"/>
    <lineage>
        <taxon>Eukaryota</taxon>
        <taxon>Sar</taxon>
        <taxon>Stramenopiles</taxon>
        <taxon>Ochrophyta</taxon>
        <taxon>PX clade</taxon>
        <taxon>Xanthophyceae</taxon>
        <taxon>Tribonematales</taxon>
        <taxon>Tribonemataceae</taxon>
        <taxon>Tribonema</taxon>
    </lineage>
</organism>
<evidence type="ECO:0000256" key="1">
    <source>
        <dbReference type="ARBA" id="ARBA00006739"/>
    </source>
</evidence>
<sequence>MPPSSSSRTISEAQIDISCGVLLPLTARAVAPSTGASANDEAAACCRLKDFASNLKSTEDASRLKVYVGVDHGDWFSTGEGHAAIHESFAESEDGPELDHEIMIFNCAPGQICRIWRKLADYAYHHDNQARNGAPTFTVLLGDDVRISTPAWLSRAERHYKDIAADVFTSKRDQQQFFGFGCVAFTDSSCKNFPSFPILHRLHWQMNGNTILPDEFINQDADPFLFQTMSYAHWDAALLSPDMELRNELGGFETARYEKVPRRNWKGELLLAAHRRIKEYLISHGAPKMSPRAPSLDIIVPTYRAMDNLEHLRAICQLRVANRASMFIIIVDRPEHLEALELELEQLPRVRVRGNPENQGVSAARNRGMLESAAEWVLFLDDDVIVLPDIIMKYSGAIATDGDHALGFVGHTGFPPSSSLHMRAVQLSDLTFMFGISEVLSNPKWGVTANIVLRRTLPTVLFREECWAKSGGGEDIDICLSAQVLHTWWGDGKRQFSHFFNWADGDGHLYDHFPQFVYIACPNVMETILLVMIKAVPAQRGSGATCHLRRGLIANFSRKFDWMCGEAEGAIAWERNIQRNKCRNMRNMGHCQSKTTILPEHRKVLLSFKLSRPVVLQCLERNVHGRNGSVFHSFLPASTKVIVLEAGAGSDIMALTSFDNQTWDKVSLSAADGDIYEVHDAHAKMVFDAQEYVSV</sequence>
<dbReference type="PANTHER" id="PTHR43179">
    <property type="entry name" value="RHAMNOSYLTRANSFERASE WBBL"/>
    <property type="match status" value="1"/>
</dbReference>
<evidence type="ECO:0000313" key="6">
    <source>
        <dbReference type="Proteomes" id="UP000664859"/>
    </source>
</evidence>
<name>A0A836CN40_9STRA</name>
<comment type="similarity">
    <text evidence="1">Belongs to the glycosyltransferase 2 family.</text>
</comment>
<keyword evidence="2" id="KW-0328">Glycosyltransferase</keyword>
<reference evidence="5" key="1">
    <citation type="submission" date="2021-02" db="EMBL/GenBank/DDBJ databases">
        <title>First Annotated Genome of the Yellow-green Alga Tribonema minus.</title>
        <authorList>
            <person name="Mahan K.M."/>
        </authorList>
    </citation>
    <scope>NUCLEOTIDE SEQUENCE</scope>
    <source>
        <strain evidence="5">UTEX B ZZ1240</strain>
    </source>
</reference>
<dbReference type="InterPro" id="IPR029044">
    <property type="entry name" value="Nucleotide-diphossugar_trans"/>
</dbReference>
<accession>A0A836CN40</accession>
<comment type="caution">
    <text evidence="5">The sequence shown here is derived from an EMBL/GenBank/DDBJ whole genome shotgun (WGS) entry which is preliminary data.</text>
</comment>
<dbReference type="CDD" id="cd00761">
    <property type="entry name" value="Glyco_tranf_GTA_type"/>
    <property type="match status" value="1"/>
</dbReference>
<dbReference type="Pfam" id="PF00535">
    <property type="entry name" value="Glycos_transf_2"/>
    <property type="match status" value="1"/>
</dbReference>
<evidence type="ECO:0000259" key="4">
    <source>
        <dbReference type="Pfam" id="PF00535"/>
    </source>
</evidence>
<evidence type="ECO:0000256" key="3">
    <source>
        <dbReference type="ARBA" id="ARBA00022679"/>
    </source>
</evidence>
<feature type="domain" description="Glycosyltransferase 2-like" evidence="4">
    <location>
        <begin position="298"/>
        <end position="400"/>
    </location>
</feature>
<keyword evidence="3 5" id="KW-0808">Transferase</keyword>
<dbReference type="GO" id="GO:0016757">
    <property type="term" value="F:glycosyltransferase activity"/>
    <property type="evidence" value="ECO:0007669"/>
    <property type="project" value="UniProtKB-KW"/>
</dbReference>
<proteinExistence type="inferred from homology"/>
<dbReference type="OrthoDB" id="331544at2759"/>
<dbReference type="PANTHER" id="PTHR43179:SF12">
    <property type="entry name" value="GALACTOFURANOSYLTRANSFERASE GLFT2"/>
    <property type="match status" value="1"/>
</dbReference>
<evidence type="ECO:0000313" key="5">
    <source>
        <dbReference type="EMBL" id="KAG5191348.1"/>
    </source>
</evidence>
<protein>
    <submittedName>
        <fullName evidence="5">Nucleotide-diphospho-sugar transferase</fullName>
    </submittedName>
</protein>
<dbReference type="Gene3D" id="3.90.550.10">
    <property type="entry name" value="Spore Coat Polysaccharide Biosynthesis Protein SpsA, Chain A"/>
    <property type="match status" value="1"/>
</dbReference>
<gene>
    <name evidence="5" type="ORF">JKP88DRAFT_251680</name>
</gene>
<dbReference type="InterPro" id="IPR001173">
    <property type="entry name" value="Glyco_trans_2-like"/>
</dbReference>
<keyword evidence="6" id="KW-1185">Reference proteome</keyword>
<dbReference type="SUPFAM" id="SSF53448">
    <property type="entry name" value="Nucleotide-diphospho-sugar transferases"/>
    <property type="match status" value="1"/>
</dbReference>
<dbReference type="Proteomes" id="UP000664859">
    <property type="component" value="Unassembled WGS sequence"/>
</dbReference>